<sequence>MTTAIPQRQQKVGTPRPVPMPTFKEEWLGSAAPPHAPAADMGMLAERIRRLMDLAAGRQLTLPLGGRYFDVVVTASGPIAYPVVRLMDDVQKGPGDPPDACGPVIEDPQRGWLIWLVPPGTSDEWAPHRFATCLGLPHELALPPMDQTEPPGPYWLRRMRSDRLVPPGPLRQYLDRLRPGPAPHEAVLGSMLRTIS</sequence>
<dbReference type="EMBL" id="BMSA01000054">
    <property type="protein sequence ID" value="GGT97595.1"/>
    <property type="molecule type" value="Genomic_DNA"/>
</dbReference>
<comment type="caution">
    <text evidence="1">The sequence shown here is derived from an EMBL/GenBank/DDBJ whole genome shotgun (WGS) entry which is preliminary data.</text>
</comment>
<dbReference type="AlphaFoldDB" id="A0A918HR50"/>
<accession>A0A918HR50</accession>
<keyword evidence="2" id="KW-1185">Reference proteome</keyword>
<reference evidence="1" key="1">
    <citation type="journal article" date="2014" name="Int. J. Syst. Evol. Microbiol.">
        <title>Complete genome sequence of Corynebacterium casei LMG S-19264T (=DSM 44701T), isolated from a smear-ripened cheese.</title>
        <authorList>
            <consortium name="US DOE Joint Genome Institute (JGI-PGF)"/>
            <person name="Walter F."/>
            <person name="Albersmeier A."/>
            <person name="Kalinowski J."/>
            <person name="Ruckert C."/>
        </authorList>
    </citation>
    <scope>NUCLEOTIDE SEQUENCE</scope>
    <source>
        <strain evidence="1">JCM 4125</strain>
    </source>
</reference>
<name>A0A918HR50_9ACTN</name>
<evidence type="ECO:0000313" key="1">
    <source>
        <dbReference type="EMBL" id="GGT97595.1"/>
    </source>
</evidence>
<evidence type="ECO:0000313" key="2">
    <source>
        <dbReference type="Proteomes" id="UP000646776"/>
    </source>
</evidence>
<organism evidence="1 2">
    <name type="scientific">Streptomyces phaeofaciens</name>
    <dbReference type="NCBI Taxonomy" id="68254"/>
    <lineage>
        <taxon>Bacteria</taxon>
        <taxon>Bacillati</taxon>
        <taxon>Actinomycetota</taxon>
        <taxon>Actinomycetes</taxon>
        <taxon>Kitasatosporales</taxon>
        <taxon>Streptomycetaceae</taxon>
        <taxon>Streptomyces</taxon>
    </lineage>
</organism>
<gene>
    <name evidence="1" type="ORF">GCM10010226_88800</name>
</gene>
<reference evidence="1" key="2">
    <citation type="submission" date="2020-09" db="EMBL/GenBank/DDBJ databases">
        <authorList>
            <person name="Sun Q."/>
            <person name="Ohkuma M."/>
        </authorList>
    </citation>
    <scope>NUCLEOTIDE SEQUENCE</scope>
    <source>
        <strain evidence="1">JCM 4125</strain>
    </source>
</reference>
<protein>
    <submittedName>
        <fullName evidence="1">Uncharacterized protein</fullName>
    </submittedName>
</protein>
<dbReference type="Proteomes" id="UP000646776">
    <property type="component" value="Unassembled WGS sequence"/>
</dbReference>
<proteinExistence type="predicted"/>